<dbReference type="PROSITE" id="PS51718">
    <property type="entry name" value="G_DYNAMIN_2"/>
    <property type="match status" value="1"/>
</dbReference>
<dbReference type="InterPro" id="IPR030381">
    <property type="entry name" value="G_DYNAMIN_dom"/>
</dbReference>
<dbReference type="KEGG" id="vde:111252933"/>
<evidence type="ECO:0000313" key="14">
    <source>
        <dbReference type="EnsemblMetazoa" id="XP_022667334"/>
    </source>
</evidence>
<dbReference type="RefSeq" id="XP_022667334.1">
    <property type="nucleotide sequence ID" value="XM_022811599.1"/>
</dbReference>
<accession>A0A7M7KIG2</accession>
<dbReference type="RefSeq" id="XP_022667337.1">
    <property type="nucleotide sequence ID" value="XM_022811602.1"/>
</dbReference>
<dbReference type="InterPro" id="IPR027417">
    <property type="entry name" value="P-loop_NTPase"/>
</dbReference>
<dbReference type="InterPro" id="IPR006884">
    <property type="entry name" value="Fzo/mitofusin_HR2"/>
</dbReference>
<evidence type="ECO:0000313" key="15">
    <source>
        <dbReference type="Proteomes" id="UP000594260"/>
    </source>
</evidence>
<evidence type="ECO:0000256" key="11">
    <source>
        <dbReference type="ARBA" id="ARBA00048548"/>
    </source>
</evidence>
<keyword evidence="15" id="KW-1185">Reference proteome</keyword>
<evidence type="ECO:0000256" key="8">
    <source>
        <dbReference type="ARBA" id="ARBA00023128"/>
    </source>
</evidence>
<dbReference type="Gene3D" id="3.40.50.300">
    <property type="entry name" value="P-loop containing nucleotide triphosphate hydrolases"/>
    <property type="match status" value="1"/>
</dbReference>
<dbReference type="RefSeq" id="XP_022667333.1">
    <property type="nucleotide sequence ID" value="XM_022811598.1"/>
</dbReference>
<evidence type="ECO:0000256" key="7">
    <source>
        <dbReference type="ARBA" id="ARBA00023054"/>
    </source>
</evidence>
<keyword evidence="6" id="KW-1133">Transmembrane helix</keyword>
<evidence type="ECO:0000256" key="9">
    <source>
        <dbReference type="ARBA" id="ARBA00023134"/>
    </source>
</evidence>
<dbReference type="InterPro" id="IPR027094">
    <property type="entry name" value="Mitofusin_fam"/>
</dbReference>
<dbReference type="FunCoup" id="A0A7M7KIG2">
    <property type="interactions" value="1127"/>
</dbReference>
<dbReference type="Gene3D" id="1.20.5.110">
    <property type="match status" value="1"/>
</dbReference>
<keyword evidence="8" id="KW-0496">Mitochondrion</keyword>
<dbReference type="GO" id="GO:0051646">
    <property type="term" value="P:mitochondrion localization"/>
    <property type="evidence" value="ECO:0007669"/>
    <property type="project" value="TreeGrafter"/>
</dbReference>
<dbReference type="OMA" id="YRINCES"/>
<dbReference type="AlphaFoldDB" id="A0A7M7KIG2"/>
<dbReference type="OrthoDB" id="6256226at2759"/>
<dbReference type="RefSeq" id="XP_022667336.1">
    <property type="nucleotide sequence ID" value="XM_022811601.1"/>
</dbReference>
<dbReference type="GO" id="GO:0003924">
    <property type="term" value="F:GTPase activity"/>
    <property type="evidence" value="ECO:0007669"/>
    <property type="project" value="InterPro"/>
</dbReference>
<dbReference type="GO" id="GO:0005525">
    <property type="term" value="F:GTP binding"/>
    <property type="evidence" value="ECO:0007669"/>
    <property type="project" value="UniProtKB-KW"/>
</dbReference>
<dbReference type="EnsemblMetazoa" id="XM_022811602">
    <property type="protein sequence ID" value="XP_022667337"/>
    <property type="gene ID" value="LOC111252933"/>
</dbReference>
<dbReference type="Pfam" id="PF00350">
    <property type="entry name" value="Dynamin_N"/>
    <property type="match status" value="1"/>
</dbReference>
<feature type="coiled-coil region" evidence="12">
    <location>
        <begin position="380"/>
        <end position="440"/>
    </location>
</feature>
<sequence length="767" mass="86600">MSGSIQRMIQQSFGGGDSHNGTSPKAGGTMRETMSPLKLFVKAKKHINAGFCDIARYVTDGQEFLKALNNDLGIINADDKALVGSFIEKVRGIRDVLARDHMKCVFFGRTSNGKSTVINAMLQDKILPSGLGHTTNCFLQVEGSKSNDSYLTTEASTVRQSVKSVQQLANALNGESLDHNALVRIYWPPDRCNLLRDDVVLLDSPGVDVSPNVDDWIDKYCLDADVFVIVANAESTLTTTEKKFFHKVSEKLSTPNVFILNNRWDASANEPESMEMVRKQHLERNIAFLVDELKVYSTRAKAEERVFFISAREVLDTRIRKLKGDGQSAVYVEGYQARYFEFEDFERKFEKCLSETAVKTKFQQHCERGYEIVQSVYNVMNKAYEGAARLKKDKQQERDEHSEKLEHTKQQMAILTEETKHRIEQLVEQVECQVTQALSEEIRKLNVLVTEYERPFHHDPALLNLYKKELHSYVEKGLGSNLKARLNVQLQCSVETSQKDMVSRLATLIPDQLQSQMQNALPRNHFEPLYRLNCESLCGDFQEDLEFRFSLGLTALINRFLGPRRANHPLLGQSPVPRPLSAGALTPSERAFGTEMPLTPLSMPAEDYLAVISKIALLSPTSQTAVGIFAIAGLVVRTVGWRPIIVSLGAYCLVYAYERMTWTNKAKEKAFKKQYVRHASSKLKLIVELTSSNCSHQVQQELSGTFARLGHLVDEVVTDIEADISRLDGCIAEAEEAEDQARLLKNQANFLRATLDKFSEEYLRQDE</sequence>
<dbReference type="SUPFAM" id="SSF52540">
    <property type="entry name" value="P-loop containing nucleoside triphosphate hydrolases"/>
    <property type="match status" value="1"/>
</dbReference>
<evidence type="ECO:0000256" key="3">
    <source>
        <dbReference type="ARBA" id="ARBA00022741"/>
    </source>
</evidence>
<dbReference type="InParanoid" id="A0A7M7KIG2"/>
<reference evidence="14" key="1">
    <citation type="submission" date="2021-01" db="UniProtKB">
        <authorList>
            <consortium name="EnsemblMetazoa"/>
        </authorList>
    </citation>
    <scope>IDENTIFICATION</scope>
</reference>
<organism evidence="14 15">
    <name type="scientific">Varroa destructor</name>
    <name type="common">Honeybee mite</name>
    <dbReference type="NCBI Taxonomy" id="109461"/>
    <lineage>
        <taxon>Eukaryota</taxon>
        <taxon>Metazoa</taxon>
        <taxon>Ecdysozoa</taxon>
        <taxon>Arthropoda</taxon>
        <taxon>Chelicerata</taxon>
        <taxon>Arachnida</taxon>
        <taxon>Acari</taxon>
        <taxon>Parasitiformes</taxon>
        <taxon>Mesostigmata</taxon>
        <taxon>Gamasina</taxon>
        <taxon>Dermanyssoidea</taxon>
        <taxon>Varroidae</taxon>
        <taxon>Varroa</taxon>
    </lineage>
</organism>
<evidence type="ECO:0000256" key="4">
    <source>
        <dbReference type="ARBA" id="ARBA00022787"/>
    </source>
</evidence>
<dbReference type="EnsemblMetazoa" id="XM_022811599">
    <property type="protein sequence ID" value="XP_022667334"/>
    <property type="gene ID" value="LOC111252933"/>
</dbReference>
<name>A0A7M7KIG2_VARDE</name>
<keyword evidence="2" id="KW-0812">Transmembrane</keyword>
<dbReference type="PANTHER" id="PTHR10465:SF3">
    <property type="entry name" value="TRANSMEMBRANE GTPASE MARF-RELATED"/>
    <property type="match status" value="1"/>
</dbReference>
<dbReference type="EnsemblMetazoa" id="XM_022811601">
    <property type="protein sequence ID" value="XP_022667336"/>
    <property type="gene ID" value="LOC111252933"/>
</dbReference>
<proteinExistence type="predicted"/>
<feature type="coiled-coil region" evidence="12">
    <location>
        <begin position="727"/>
        <end position="761"/>
    </location>
</feature>
<dbReference type="FunFam" id="3.40.50.300:FF:000214">
    <property type="entry name" value="Mitofusin 2"/>
    <property type="match status" value="1"/>
</dbReference>
<keyword evidence="9" id="KW-0342">GTP-binding</keyword>
<feature type="domain" description="Dynamin-type G" evidence="13">
    <location>
        <begin position="98"/>
        <end position="354"/>
    </location>
</feature>
<protein>
    <recommendedName>
        <fullName evidence="13">Dynamin-type G domain-containing protein</fullName>
    </recommendedName>
</protein>
<dbReference type="GO" id="GO:0008053">
    <property type="term" value="P:mitochondrial fusion"/>
    <property type="evidence" value="ECO:0007669"/>
    <property type="project" value="InterPro"/>
</dbReference>
<dbReference type="Pfam" id="PF04799">
    <property type="entry name" value="Fzo_mitofusin"/>
    <property type="match status" value="1"/>
</dbReference>
<evidence type="ECO:0000256" key="1">
    <source>
        <dbReference type="ARBA" id="ARBA00004374"/>
    </source>
</evidence>
<dbReference type="CDD" id="cd09912">
    <property type="entry name" value="DLP_2"/>
    <property type="match status" value="1"/>
</dbReference>
<dbReference type="CTD" id="31581"/>
<dbReference type="SUPFAM" id="SSF111479">
    <property type="entry name" value="Fzo-like conserved region"/>
    <property type="match status" value="1"/>
</dbReference>
<dbReference type="RefSeq" id="XP_022667335.1">
    <property type="nucleotide sequence ID" value="XM_022811600.1"/>
</dbReference>
<dbReference type="InterPro" id="IPR045063">
    <property type="entry name" value="Dynamin_N"/>
</dbReference>
<dbReference type="GeneID" id="111252933"/>
<keyword evidence="5" id="KW-0378">Hydrolase</keyword>
<keyword evidence="7 12" id="KW-0175">Coiled coil</keyword>
<evidence type="ECO:0000259" key="13">
    <source>
        <dbReference type="PROSITE" id="PS51718"/>
    </source>
</evidence>
<dbReference type="EnsemblMetazoa" id="XM_022811600">
    <property type="protein sequence ID" value="XP_022667335"/>
    <property type="gene ID" value="LOC111252933"/>
</dbReference>
<evidence type="ECO:0000256" key="10">
    <source>
        <dbReference type="ARBA" id="ARBA00023136"/>
    </source>
</evidence>
<dbReference type="EnsemblMetazoa" id="XM_022811598">
    <property type="protein sequence ID" value="XP_022667333"/>
    <property type="gene ID" value="LOC111252933"/>
</dbReference>
<comment type="catalytic activity">
    <reaction evidence="11">
        <text>GTP + H2O = GDP + phosphate + H(+)</text>
        <dbReference type="Rhea" id="RHEA:19669"/>
        <dbReference type="ChEBI" id="CHEBI:15377"/>
        <dbReference type="ChEBI" id="CHEBI:15378"/>
        <dbReference type="ChEBI" id="CHEBI:37565"/>
        <dbReference type="ChEBI" id="CHEBI:43474"/>
        <dbReference type="ChEBI" id="CHEBI:58189"/>
    </reaction>
</comment>
<dbReference type="Proteomes" id="UP000594260">
    <property type="component" value="Unplaced"/>
</dbReference>
<evidence type="ECO:0000256" key="2">
    <source>
        <dbReference type="ARBA" id="ARBA00022692"/>
    </source>
</evidence>
<dbReference type="GO" id="GO:0005741">
    <property type="term" value="C:mitochondrial outer membrane"/>
    <property type="evidence" value="ECO:0007669"/>
    <property type="project" value="UniProtKB-SubCell"/>
</dbReference>
<dbReference type="PANTHER" id="PTHR10465">
    <property type="entry name" value="TRANSMEMBRANE GTPASE FZO1"/>
    <property type="match status" value="1"/>
</dbReference>
<keyword evidence="3" id="KW-0547">Nucleotide-binding</keyword>
<evidence type="ECO:0000256" key="6">
    <source>
        <dbReference type="ARBA" id="ARBA00022989"/>
    </source>
</evidence>
<comment type="subcellular location">
    <subcellularLocation>
        <location evidence="1">Mitochondrion outer membrane</location>
        <topology evidence="1">Multi-pass membrane protein</topology>
    </subcellularLocation>
</comment>
<evidence type="ECO:0000256" key="12">
    <source>
        <dbReference type="SAM" id="Coils"/>
    </source>
</evidence>
<keyword evidence="4" id="KW-1000">Mitochondrion outer membrane</keyword>
<evidence type="ECO:0000256" key="5">
    <source>
        <dbReference type="ARBA" id="ARBA00022801"/>
    </source>
</evidence>
<keyword evidence="10" id="KW-0472">Membrane</keyword>